<dbReference type="Proteomes" id="UP001292094">
    <property type="component" value="Unassembled WGS sequence"/>
</dbReference>
<reference evidence="1" key="1">
    <citation type="submission" date="2023-11" db="EMBL/GenBank/DDBJ databases">
        <title>Genome assemblies of two species of porcelain crab, Petrolisthes cinctipes and Petrolisthes manimaculis (Anomura: Porcellanidae).</title>
        <authorList>
            <person name="Angst P."/>
        </authorList>
    </citation>
    <scope>NUCLEOTIDE SEQUENCE</scope>
    <source>
        <strain evidence="1">PB745_02</strain>
        <tissue evidence="1">Gill</tissue>
    </source>
</reference>
<evidence type="ECO:0000313" key="1">
    <source>
        <dbReference type="EMBL" id="KAK4307262.1"/>
    </source>
</evidence>
<gene>
    <name evidence="1" type="ORF">Pmani_020975</name>
</gene>
<organism evidence="1 2">
    <name type="scientific">Petrolisthes manimaculis</name>
    <dbReference type="NCBI Taxonomy" id="1843537"/>
    <lineage>
        <taxon>Eukaryota</taxon>
        <taxon>Metazoa</taxon>
        <taxon>Ecdysozoa</taxon>
        <taxon>Arthropoda</taxon>
        <taxon>Crustacea</taxon>
        <taxon>Multicrustacea</taxon>
        <taxon>Malacostraca</taxon>
        <taxon>Eumalacostraca</taxon>
        <taxon>Eucarida</taxon>
        <taxon>Decapoda</taxon>
        <taxon>Pleocyemata</taxon>
        <taxon>Anomura</taxon>
        <taxon>Galatheoidea</taxon>
        <taxon>Porcellanidae</taxon>
        <taxon>Petrolisthes</taxon>
    </lineage>
</organism>
<keyword evidence="2" id="KW-1185">Reference proteome</keyword>
<dbReference type="EMBL" id="JAWZYT010002018">
    <property type="protein sequence ID" value="KAK4307262.1"/>
    <property type="molecule type" value="Genomic_DNA"/>
</dbReference>
<accession>A0AAE1U2J8</accession>
<proteinExistence type="predicted"/>
<comment type="caution">
    <text evidence="1">The sequence shown here is derived from an EMBL/GenBank/DDBJ whole genome shotgun (WGS) entry which is preliminary data.</text>
</comment>
<sequence length="68" mass="7487">MFGGTKDTPSANELHDFVNNHNLHPTPIAQPYKICMLPTAPIAGYPSDLTADTLLSYLNAARDFRDLN</sequence>
<evidence type="ECO:0000313" key="2">
    <source>
        <dbReference type="Proteomes" id="UP001292094"/>
    </source>
</evidence>
<protein>
    <submittedName>
        <fullName evidence="1">Uncharacterized protein</fullName>
    </submittedName>
</protein>
<dbReference type="AlphaFoldDB" id="A0AAE1U2J8"/>
<name>A0AAE1U2J8_9EUCA</name>